<gene>
    <name evidence="1" type="ORF">E4T82_09300</name>
</gene>
<dbReference type="Proteomes" id="UP000297253">
    <property type="component" value="Unassembled WGS sequence"/>
</dbReference>
<accession>A0A4Y9JBK0</accession>
<protein>
    <submittedName>
        <fullName evidence="1">Uncharacterized protein</fullName>
    </submittedName>
</protein>
<organism evidence="1 2">
    <name type="scientific">Streptococcus cuniculi</name>
    <dbReference type="NCBI Taxonomy" id="1432788"/>
    <lineage>
        <taxon>Bacteria</taxon>
        <taxon>Bacillati</taxon>
        <taxon>Bacillota</taxon>
        <taxon>Bacilli</taxon>
        <taxon>Lactobacillales</taxon>
        <taxon>Streptococcaceae</taxon>
        <taxon>Streptococcus</taxon>
    </lineage>
</organism>
<proteinExistence type="predicted"/>
<dbReference type="OrthoDB" id="2229430at2"/>
<evidence type="ECO:0000313" key="1">
    <source>
        <dbReference type="EMBL" id="TFU97185.1"/>
    </source>
</evidence>
<dbReference type="AlphaFoldDB" id="A0A4Y9JBK0"/>
<reference evidence="1 2" key="1">
    <citation type="submission" date="2019-03" db="EMBL/GenBank/DDBJ databases">
        <title>Diversity of the mouse oral microbiome.</title>
        <authorList>
            <person name="Joseph S."/>
            <person name="Aduse-Opoku J."/>
            <person name="Curtis M."/>
            <person name="Wade W."/>
            <person name="Hashim A."/>
        </authorList>
    </citation>
    <scope>NUCLEOTIDE SEQUENCE [LARGE SCALE GENOMIC DNA]</scope>
    <source>
        <strain evidence="1 2">WM131</strain>
    </source>
</reference>
<dbReference type="RefSeq" id="WP_135182552.1">
    <property type="nucleotide sequence ID" value="NZ_JADGKZ010000015.1"/>
</dbReference>
<sequence length="94" mass="11056">MIEKIKQETLNVLSDLFLEGLEMDTVRPKEEMTSVNKKLCLHLIRQEGKAIADFSEELQEEYRITYQEIEQLQDREFEILRAEILSLEVADLPS</sequence>
<evidence type="ECO:0000313" key="2">
    <source>
        <dbReference type="Proteomes" id="UP000297253"/>
    </source>
</evidence>
<comment type="caution">
    <text evidence="1">The sequence shown here is derived from an EMBL/GenBank/DDBJ whole genome shotgun (WGS) entry which is preliminary data.</text>
</comment>
<name>A0A4Y9JBK0_9STRE</name>
<dbReference type="EMBL" id="SPPD01000015">
    <property type="protein sequence ID" value="TFU97185.1"/>
    <property type="molecule type" value="Genomic_DNA"/>
</dbReference>